<evidence type="ECO:0000256" key="5">
    <source>
        <dbReference type="ARBA" id="ARBA00022692"/>
    </source>
</evidence>
<keyword evidence="8" id="KW-0406">Ion transport</keyword>
<dbReference type="EMBL" id="BMAO01034673">
    <property type="protein sequence ID" value="GFQ98194.1"/>
    <property type="molecule type" value="Genomic_DNA"/>
</dbReference>
<name>A0A8X6L6E4_TRICU</name>
<dbReference type="GO" id="GO:0015293">
    <property type="term" value="F:symporter activity"/>
    <property type="evidence" value="ECO:0007669"/>
    <property type="project" value="TreeGrafter"/>
</dbReference>
<evidence type="ECO:0000313" key="13">
    <source>
        <dbReference type="EMBL" id="GFQ98194.1"/>
    </source>
</evidence>
<dbReference type="PROSITE" id="PS50283">
    <property type="entry name" value="NA_SOLUT_SYMP_3"/>
    <property type="match status" value="1"/>
</dbReference>
<keyword evidence="10" id="KW-0739">Sodium transport</keyword>
<comment type="subcellular location">
    <subcellularLocation>
        <location evidence="1">Cell membrane</location>
        <topology evidence="1">Multi-pass membrane protein</topology>
    </subcellularLocation>
</comment>
<keyword evidence="7" id="KW-0915">Sodium</keyword>
<dbReference type="GO" id="GO:0005886">
    <property type="term" value="C:plasma membrane"/>
    <property type="evidence" value="ECO:0007669"/>
    <property type="project" value="UniProtKB-SubCell"/>
</dbReference>
<feature type="transmembrane region" description="Helical" evidence="12">
    <location>
        <begin position="12"/>
        <end position="31"/>
    </location>
</feature>
<evidence type="ECO:0000256" key="4">
    <source>
        <dbReference type="ARBA" id="ARBA00022475"/>
    </source>
</evidence>
<dbReference type="OrthoDB" id="6433637at2759"/>
<evidence type="ECO:0000256" key="7">
    <source>
        <dbReference type="ARBA" id="ARBA00023053"/>
    </source>
</evidence>
<evidence type="ECO:0000256" key="1">
    <source>
        <dbReference type="ARBA" id="ARBA00004651"/>
    </source>
</evidence>
<comment type="caution">
    <text evidence="13">The sequence shown here is derived from an EMBL/GenBank/DDBJ whole genome shotgun (WGS) entry which is preliminary data.</text>
</comment>
<evidence type="ECO:0000256" key="8">
    <source>
        <dbReference type="ARBA" id="ARBA00023065"/>
    </source>
</evidence>
<evidence type="ECO:0000256" key="3">
    <source>
        <dbReference type="ARBA" id="ARBA00022448"/>
    </source>
</evidence>
<dbReference type="PANTHER" id="PTHR42985:SF40">
    <property type="entry name" value="LD47995P-RELATED"/>
    <property type="match status" value="1"/>
</dbReference>
<dbReference type="GO" id="GO:0006814">
    <property type="term" value="P:sodium ion transport"/>
    <property type="evidence" value="ECO:0007669"/>
    <property type="project" value="UniProtKB-KW"/>
</dbReference>
<feature type="transmembrane region" description="Helical" evidence="12">
    <location>
        <begin position="126"/>
        <end position="151"/>
    </location>
</feature>
<evidence type="ECO:0000256" key="2">
    <source>
        <dbReference type="ARBA" id="ARBA00006434"/>
    </source>
</evidence>
<organism evidence="13 14">
    <name type="scientific">Trichonephila clavata</name>
    <name type="common">Joro spider</name>
    <name type="synonym">Nephila clavata</name>
    <dbReference type="NCBI Taxonomy" id="2740835"/>
    <lineage>
        <taxon>Eukaryota</taxon>
        <taxon>Metazoa</taxon>
        <taxon>Ecdysozoa</taxon>
        <taxon>Arthropoda</taxon>
        <taxon>Chelicerata</taxon>
        <taxon>Arachnida</taxon>
        <taxon>Araneae</taxon>
        <taxon>Araneomorphae</taxon>
        <taxon>Entelegynae</taxon>
        <taxon>Araneoidea</taxon>
        <taxon>Nephilidae</taxon>
        <taxon>Trichonephila</taxon>
    </lineage>
</organism>
<comment type="similarity">
    <text evidence="2 11">Belongs to the sodium:solute symporter (SSF) (TC 2.A.21) family.</text>
</comment>
<keyword evidence="5 12" id="KW-0812">Transmembrane</keyword>
<protein>
    <submittedName>
        <fullName evidence="13">Sodium-coupled monocarboxylate transporter 1</fullName>
    </submittedName>
</protein>
<keyword evidence="6 12" id="KW-1133">Transmembrane helix</keyword>
<dbReference type="Proteomes" id="UP000887116">
    <property type="component" value="Unassembled WGS sequence"/>
</dbReference>
<evidence type="ECO:0000256" key="6">
    <source>
        <dbReference type="ARBA" id="ARBA00022989"/>
    </source>
</evidence>
<dbReference type="InterPro" id="IPR051163">
    <property type="entry name" value="Sodium:Solute_Symporter_SSF"/>
</dbReference>
<dbReference type="InterPro" id="IPR038377">
    <property type="entry name" value="Na/Glc_symporter_sf"/>
</dbReference>
<feature type="transmembrane region" description="Helical" evidence="12">
    <location>
        <begin position="51"/>
        <end position="71"/>
    </location>
</feature>
<keyword evidence="9 12" id="KW-0472">Membrane</keyword>
<dbReference type="PANTHER" id="PTHR42985">
    <property type="entry name" value="SODIUM-COUPLED MONOCARBOXYLATE TRANSPORTER"/>
    <property type="match status" value="1"/>
</dbReference>
<evidence type="ECO:0000256" key="9">
    <source>
        <dbReference type="ARBA" id="ARBA00023136"/>
    </source>
</evidence>
<dbReference type="Gene3D" id="1.20.1730.10">
    <property type="entry name" value="Sodium/glucose cotransporter"/>
    <property type="match status" value="1"/>
</dbReference>
<feature type="transmembrane region" description="Helical" evidence="12">
    <location>
        <begin position="83"/>
        <end position="105"/>
    </location>
</feature>
<dbReference type="InterPro" id="IPR001734">
    <property type="entry name" value="Na/solute_symporter"/>
</dbReference>
<keyword evidence="4" id="KW-1003">Cell membrane</keyword>
<feature type="transmembrane region" description="Helical" evidence="12">
    <location>
        <begin position="157"/>
        <end position="180"/>
    </location>
</feature>
<evidence type="ECO:0000256" key="10">
    <source>
        <dbReference type="ARBA" id="ARBA00023201"/>
    </source>
</evidence>
<keyword evidence="3" id="KW-0813">Transport</keyword>
<proteinExistence type="inferred from homology"/>
<evidence type="ECO:0000256" key="11">
    <source>
        <dbReference type="RuleBase" id="RU362091"/>
    </source>
</evidence>
<evidence type="ECO:0000313" key="14">
    <source>
        <dbReference type="Proteomes" id="UP000887116"/>
    </source>
</evidence>
<reference evidence="13" key="1">
    <citation type="submission" date="2020-07" db="EMBL/GenBank/DDBJ databases">
        <title>Multicomponent nature underlies the extraordinary mechanical properties of spider dragline silk.</title>
        <authorList>
            <person name="Kono N."/>
            <person name="Nakamura H."/>
            <person name="Mori M."/>
            <person name="Yoshida Y."/>
            <person name="Ohtoshi R."/>
            <person name="Malay A.D."/>
            <person name="Moran D.A.P."/>
            <person name="Tomita M."/>
            <person name="Numata K."/>
            <person name="Arakawa K."/>
        </authorList>
    </citation>
    <scope>NUCLEOTIDE SEQUENCE</scope>
</reference>
<sequence>MSSKQHLGIVDSTVLGISLFIPALVGLKFHFSGGRQKTTNEFFLAGRNAPLFPVIMSISVTIMSTSAMLGLPSETYRFGSQFILVAFSTGIGILLSSRIFLPVYFECNVSSIYEFLEMRFGKYTKYTVSGMFIMQMVLYTSTVLLGPALALNAVTDFSINMMIVLSGAVCAFYCFMDLHFTDMMPLSSRRQRLDFRHSVGYERLPSAGMGSYPRKNYVESV</sequence>
<evidence type="ECO:0000256" key="12">
    <source>
        <dbReference type="SAM" id="Phobius"/>
    </source>
</evidence>
<dbReference type="AlphaFoldDB" id="A0A8X6L6E4"/>
<accession>A0A8X6L6E4</accession>
<gene>
    <name evidence="13" type="primary">slc5a8</name>
    <name evidence="13" type="ORF">TNCT_100551</name>
</gene>
<dbReference type="Pfam" id="PF00474">
    <property type="entry name" value="SSF"/>
    <property type="match status" value="1"/>
</dbReference>
<keyword evidence="14" id="KW-1185">Reference proteome</keyword>